<dbReference type="Gene3D" id="3.40.190.10">
    <property type="entry name" value="Periplasmic binding protein-like II"/>
    <property type="match status" value="1"/>
</dbReference>
<feature type="signal peptide" evidence="2">
    <location>
        <begin position="1"/>
        <end position="19"/>
    </location>
</feature>
<accession>A0ABY5NMW0</accession>
<protein>
    <submittedName>
        <fullName evidence="4">ABC transporter substrate-binding protein</fullName>
    </submittedName>
</protein>
<evidence type="ECO:0000256" key="2">
    <source>
        <dbReference type="SAM" id="SignalP"/>
    </source>
</evidence>
<evidence type="ECO:0000259" key="3">
    <source>
        <dbReference type="Pfam" id="PF00496"/>
    </source>
</evidence>
<keyword evidence="2" id="KW-0732">Signal</keyword>
<dbReference type="InterPro" id="IPR039424">
    <property type="entry name" value="SBP_5"/>
</dbReference>
<dbReference type="SUPFAM" id="SSF53850">
    <property type="entry name" value="Periplasmic binding protein-like II"/>
    <property type="match status" value="2"/>
</dbReference>
<gene>
    <name evidence="4" type="ORF">L2X98_26425</name>
</gene>
<evidence type="ECO:0000313" key="5">
    <source>
        <dbReference type="Proteomes" id="UP001054811"/>
    </source>
</evidence>
<organism evidence="4 5">
    <name type="scientific">Microbacterium elymi</name>
    <dbReference type="NCBI Taxonomy" id="2909587"/>
    <lineage>
        <taxon>Bacteria</taxon>
        <taxon>Bacillati</taxon>
        <taxon>Actinomycetota</taxon>
        <taxon>Actinomycetes</taxon>
        <taxon>Micrococcales</taxon>
        <taxon>Microbacteriaceae</taxon>
        <taxon>Microbacterium</taxon>
    </lineage>
</organism>
<proteinExistence type="predicted"/>
<reference evidence="4" key="1">
    <citation type="submission" date="2022-01" db="EMBL/GenBank/DDBJ databases">
        <title>Microbacterium eymi and Microbacterium rhizovicinus sp. nov., isolated from the rhizospheric soil of Elymus tsukushiensis, a plant native to the Dokdo Islands, Republic of Korea.</title>
        <authorList>
            <person name="Hwang Y.J."/>
        </authorList>
    </citation>
    <scope>NUCLEOTIDE SEQUENCE</scope>
    <source>
        <strain evidence="4">KUDC0405</strain>
    </source>
</reference>
<sequence length="513" mass="55320">MGFAAVAAVCVALVSGCTAGGSSGGTPTDGDAGTLNLYSFTEPTSWDPAAFGESPYLPYALAVYDSLFILDKDGKVAPKLATGYKYSDDNLTLTLTLQTGVKFSDGTPFNADAVKANMKHFQGFATPAGPLLQNVASIDAVDDSTVKLTLSQPDPGLLFSLTQAAGLMGNPKDLGTKAIAADPDGTGPYTLDTAHSVPGSKYTFQRKDGYWDQKYPYSTVTYAVFPEETARLNAFKSGQIQYAHTTTASAALDAKNAVAGADMKQNMVTWEGLFFLDRDGKMLPQAEGRAGARGADHLDRRGCHDQDHPRRVRQGDRPDLRTHDGRVRQESGRRLAVRPRPRQGSLAEAGYPDGFTVPWPRTGSILPEIYTAISQYWSKIGVKTKDVQWAPGEAVKSIMAGDYGLVYFSNLELLDTWSVIQLSVAPHTQYNPFHSETPELDKLISTLAARDRRRASRGRTGGEQVPRGALLVRPAVSARDVLPHSAWHRPDGLPGLRAAAHLGIRSGEVRPPK</sequence>
<feature type="chain" id="PRO_5046722054" evidence="2">
    <location>
        <begin position="20"/>
        <end position="513"/>
    </location>
</feature>
<dbReference type="Pfam" id="PF00496">
    <property type="entry name" value="SBP_bac_5"/>
    <property type="match status" value="1"/>
</dbReference>
<dbReference type="EMBL" id="CP091139">
    <property type="protein sequence ID" value="UUT36451.1"/>
    <property type="molecule type" value="Genomic_DNA"/>
</dbReference>
<feature type="compositionally biased region" description="Basic and acidic residues" evidence="1">
    <location>
        <begin position="294"/>
        <end position="333"/>
    </location>
</feature>
<evidence type="ECO:0000313" key="4">
    <source>
        <dbReference type="EMBL" id="UUT36451.1"/>
    </source>
</evidence>
<feature type="region of interest" description="Disordered" evidence="1">
    <location>
        <begin position="287"/>
        <end position="349"/>
    </location>
</feature>
<dbReference type="PANTHER" id="PTHR30290">
    <property type="entry name" value="PERIPLASMIC BINDING COMPONENT OF ABC TRANSPORTER"/>
    <property type="match status" value="1"/>
</dbReference>
<dbReference type="Gene3D" id="3.10.105.10">
    <property type="entry name" value="Dipeptide-binding Protein, Domain 3"/>
    <property type="match status" value="1"/>
</dbReference>
<evidence type="ECO:0000256" key="1">
    <source>
        <dbReference type="SAM" id="MobiDB-lite"/>
    </source>
</evidence>
<keyword evidence="5" id="KW-1185">Reference proteome</keyword>
<name>A0ABY5NMW0_9MICO</name>
<dbReference type="Proteomes" id="UP001054811">
    <property type="component" value="Chromosome"/>
</dbReference>
<feature type="domain" description="Solute-binding protein family 5" evidence="3">
    <location>
        <begin position="75"/>
        <end position="254"/>
    </location>
</feature>
<dbReference type="InterPro" id="IPR000914">
    <property type="entry name" value="SBP_5_dom"/>
</dbReference>